<dbReference type="Proteomes" id="UP000641514">
    <property type="component" value="Unassembled WGS sequence"/>
</dbReference>
<proteinExistence type="predicted"/>
<gene>
    <name evidence="2" type="ORF">GCM10011410_17420</name>
</gene>
<dbReference type="PRINTS" id="PR00111">
    <property type="entry name" value="ABHYDROLASE"/>
</dbReference>
<dbReference type="Pfam" id="PF12697">
    <property type="entry name" value="Abhydrolase_6"/>
    <property type="match status" value="1"/>
</dbReference>
<organism evidence="2 3">
    <name type="scientific">Hoyosella rhizosphaerae</name>
    <dbReference type="NCBI Taxonomy" id="1755582"/>
    <lineage>
        <taxon>Bacteria</taxon>
        <taxon>Bacillati</taxon>
        <taxon>Actinomycetota</taxon>
        <taxon>Actinomycetes</taxon>
        <taxon>Mycobacteriales</taxon>
        <taxon>Hoyosellaceae</taxon>
        <taxon>Hoyosella</taxon>
    </lineage>
</organism>
<comment type="caution">
    <text evidence="2">The sequence shown here is derived from an EMBL/GenBank/DDBJ whole genome shotgun (WGS) entry which is preliminary data.</text>
</comment>
<dbReference type="SUPFAM" id="SSF53474">
    <property type="entry name" value="alpha/beta-Hydrolases"/>
    <property type="match status" value="1"/>
</dbReference>
<feature type="domain" description="AB hydrolase-1" evidence="1">
    <location>
        <begin position="20"/>
        <end position="263"/>
    </location>
</feature>
<evidence type="ECO:0000259" key="1">
    <source>
        <dbReference type="Pfam" id="PF12697"/>
    </source>
</evidence>
<protein>
    <recommendedName>
        <fullName evidence="1">AB hydrolase-1 domain-containing protein</fullName>
    </recommendedName>
</protein>
<evidence type="ECO:0000313" key="3">
    <source>
        <dbReference type="Proteomes" id="UP000641514"/>
    </source>
</evidence>
<dbReference type="RefSeq" id="WP_188673328.1">
    <property type="nucleotide sequence ID" value="NZ_BMJH01000002.1"/>
</dbReference>
<evidence type="ECO:0000313" key="2">
    <source>
        <dbReference type="EMBL" id="GGC65472.1"/>
    </source>
</evidence>
<keyword evidence="3" id="KW-1185">Reference proteome</keyword>
<reference evidence="2" key="1">
    <citation type="journal article" date="2014" name="Int. J. Syst. Evol. Microbiol.">
        <title>Complete genome sequence of Corynebacterium casei LMG S-19264T (=DSM 44701T), isolated from a smear-ripened cheese.</title>
        <authorList>
            <consortium name="US DOE Joint Genome Institute (JGI-PGF)"/>
            <person name="Walter F."/>
            <person name="Albersmeier A."/>
            <person name="Kalinowski J."/>
            <person name="Ruckert C."/>
        </authorList>
    </citation>
    <scope>NUCLEOTIDE SEQUENCE</scope>
    <source>
        <strain evidence="2">CGMCC 1.15478</strain>
    </source>
</reference>
<dbReference type="PRINTS" id="PR00412">
    <property type="entry name" value="EPOXHYDRLASE"/>
</dbReference>
<dbReference type="GO" id="GO:0003824">
    <property type="term" value="F:catalytic activity"/>
    <property type="evidence" value="ECO:0007669"/>
    <property type="project" value="InterPro"/>
</dbReference>
<dbReference type="InterPro" id="IPR029058">
    <property type="entry name" value="AB_hydrolase_fold"/>
</dbReference>
<dbReference type="InterPro" id="IPR000639">
    <property type="entry name" value="Epox_hydrolase-like"/>
</dbReference>
<dbReference type="Gene3D" id="3.40.50.1820">
    <property type="entry name" value="alpha/beta hydrolase"/>
    <property type="match status" value="1"/>
</dbReference>
<dbReference type="AlphaFoldDB" id="A0A916UAS4"/>
<accession>A0A916UAS4</accession>
<reference evidence="2" key="2">
    <citation type="submission" date="2020-09" db="EMBL/GenBank/DDBJ databases">
        <authorList>
            <person name="Sun Q."/>
            <person name="Zhou Y."/>
        </authorList>
    </citation>
    <scope>NUCLEOTIDE SEQUENCE</scope>
    <source>
        <strain evidence="2">CGMCC 1.15478</strain>
    </source>
</reference>
<dbReference type="PANTHER" id="PTHR46438">
    <property type="entry name" value="ALPHA/BETA-HYDROLASES SUPERFAMILY PROTEIN"/>
    <property type="match status" value="1"/>
</dbReference>
<dbReference type="PANTHER" id="PTHR46438:SF11">
    <property type="entry name" value="LIPASE-RELATED"/>
    <property type="match status" value="1"/>
</dbReference>
<name>A0A916UAS4_9ACTN</name>
<dbReference type="InterPro" id="IPR000073">
    <property type="entry name" value="AB_hydrolase_1"/>
</dbReference>
<sequence>MTETLHGVRLIEQGEGDDLVLLLHGFSDSADSWHRVQPALAAHARVIALDLPGFGAGSAVWPSPLLENYRAAITEIIESRSRGGNTSIIGNSLGAVVALLVATERPDLVHRIVLSDMPGLRGIPRLWSRFTSIQSERVLLRTVGRLPNYPATLLFLGLFGGAARRRKMLDSTARKAISHHYERKETILSLVPKARDVMRELSELPVEELVRTVEVPALLVWGADDILTPARVAQSFEWPANISVVVIERCGHCPQLDRPRTFVSHVHPFIFGSNLSC</sequence>
<dbReference type="EMBL" id="BMJH01000002">
    <property type="protein sequence ID" value="GGC65472.1"/>
    <property type="molecule type" value="Genomic_DNA"/>
</dbReference>